<proteinExistence type="predicted"/>
<dbReference type="Gene3D" id="3.30.1360.20">
    <property type="entry name" value="Transcriptional coactivator/pterin dehydratase"/>
    <property type="match status" value="1"/>
</dbReference>
<sequence length="267" mass="29359">MPPHMSHALTLAARAGRSFPASRLLRPARVFATQPVPIGMLISGHTCAPVRYLSTTPDPPRSTDPPSDHVADAPTPPKPRRPSPYRLLPPHTFLAHFAPLHVVGWRLDLLPSIVQMSDGNSGNNGDGAELRREVQEGMADLQDRRLVRMWEFGEGKDGWRGLMRFAQTVGQIVEEEDHHPTITISPASDYRPTSTSLSAPDNARGYVLEISTHTHTPMPPLSSHTYLLARSSANKATKMRPGVTGKDLRLAERLEEAFDKARAGVEI</sequence>
<dbReference type="GO" id="GO:0008124">
    <property type="term" value="F:4-alpha-hydroxytetrahydrobiopterin dehydratase activity"/>
    <property type="evidence" value="ECO:0007669"/>
    <property type="project" value="InterPro"/>
</dbReference>
<dbReference type="OrthoDB" id="2572066at2759"/>
<accession>A0A427YE72</accession>
<name>A0A427YE72_9TREE</name>
<evidence type="ECO:0000313" key="2">
    <source>
        <dbReference type="EMBL" id="RSH89362.1"/>
    </source>
</evidence>
<evidence type="ECO:0008006" key="4">
    <source>
        <dbReference type="Google" id="ProtNLM"/>
    </source>
</evidence>
<keyword evidence="3" id="KW-1185">Reference proteome</keyword>
<dbReference type="GO" id="GO:0006729">
    <property type="term" value="P:tetrahydrobiopterin biosynthetic process"/>
    <property type="evidence" value="ECO:0007669"/>
    <property type="project" value="InterPro"/>
</dbReference>
<dbReference type="EMBL" id="RSCD01000014">
    <property type="protein sequence ID" value="RSH89362.1"/>
    <property type="molecule type" value="Genomic_DNA"/>
</dbReference>
<feature type="region of interest" description="Disordered" evidence="1">
    <location>
        <begin position="52"/>
        <end position="85"/>
    </location>
</feature>
<gene>
    <name evidence="2" type="ORF">EHS25_002474</name>
</gene>
<dbReference type="Proteomes" id="UP000279259">
    <property type="component" value="Unassembled WGS sequence"/>
</dbReference>
<evidence type="ECO:0000313" key="3">
    <source>
        <dbReference type="Proteomes" id="UP000279259"/>
    </source>
</evidence>
<reference evidence="2 3" key="1">
    <citation type="submission" date="2018-11" db="EMBL/GenBank/DDBJ databases">
        <title>Genome sequence of Saitozyma podzolica DSM 27192.</title>
        <authorList>
            <person name="Aliyu H."/>
            <person name="Gorte O."/>
            <person name="Ochsenreither K."/>
        </authorList>
    </citation>
    <scope>NUCLEOTIDE SEQUENCE [LARGE SCALE GENOMIC DNA]</scope>
    <source>
        <strain evidence="2 3">DSM 27192</strain>
    </source>
</reference>
<evidence type="ECO:0000256" key="1">
    <source>
        <dbReference type="SAM" id="MobiDB-lite"/>
    </source>
</evidence>
<dbReference type="AlphaFoldDB" id="A0A427YE72"/>
<dbReference type="InterPro" id="IPR036428">
    <property type="entry name" value="PCD_sf"/>
</dbReference>
<protein>
    <recommendedName>
        <fullName evidence="4">4a-hydroxytetrahydrobiopterin dehydratase</fullName>
    </recommendedName>
</protein>
<organism evidence="2 3">
    <name type="scientific">Saitozyma podzolica</name>
    <dbReference type="NCBI Taxonomy" id="1890683"/>
    <lineage>
        <taxon>Eukaryota</taxon>
        <taxon>Fungi</taxon>
        <taxon>Dikarya</taxon>
        <taxon>Basidiomycota</taxon>
        <taxon>Agaricomycotina</taxon>
        <taxon>Tremellomycetes</taxon>
        <taxon>Tremellales</taxon>
        <taxon>Trimorphomycetaceae</taxon>
        <taxon>Saitozyma</taxon>
    </lineage>
</organism>
<comment type="caution">
    <text evidence="2">The sequence shown here is derived from an EMBL/GenBank/DDBJ whole genome shotgun (WGS) entry which is preliminary data.</text>
</comment>